<evidence type="ECO:0000256" key="1">
    <source>
        <dbReference type="ARBA" id="ARBA00006594"/>
    </source>
</evidence>
<keyword evidence="11" id="KW-1185">Reference proteome</keyword>
<accession>A0A3P8KM90</accession>
<dbReference type="PRINTS" id="PR00508">
    <property type="entry name" value="S21N4MTFRASE"/>
</dbReference>
<evidence type="ECO:0000256" key="6">
    <source>
        <dbReference type="RuleBase" id="RU362026"/>
    </source>
</evidence>
<dbReference type="EMBL" id="UZVY01000001">
    <property type="protein sequence ID" value="VDR41908.1"/>
    <property type="molecule type" value="Genomic_DNA"/>
</dbReference>
<dbReference type="GO" id="GO:0032259">
    <property type="term" value="P:methylation"/>
    <property type="evidence" value="ECO:0007669"/>
    <property type="project" value="UniProtKB-KW"/>
</dbReference>
<evidence type="ECO:0000256" key="4">
    <source>
        <dbReference type="ARBA" id="ARBA00022691"/>
    </source>
</evidence>
<dbReference type="PANTHER" id="PTHR13370">
    <property type="entry name" value="RNA METHYLASE-RELATED"/>
    <property type="match status" value="1"/>
</dbReference>
<reference evidence="8" key="2">
    <citation type="submission" date="2022-07" db="EMBL/GenBank/DDBJ databases">
        <title>Complete genome of Mycoplasma caviae type strain G122.</title>
        <authorList>
            <person name="Spergser J."/>
        </authorList>
    </citation>
    <scope>NUCLEOTIDE SEQUENCE</scope>
    <source>
        <strain evidence="8">G122</strain>
    </source>
</reference>
<dbReference type="AlphaFoldDB" id="A0A3P8KM90"/>
<dbReference type="GO" id="GO:0009307">
    <property type="term" value="P:DNA restriction-modification system"/>
    <property type="evidence" value="ECO:0007669"/>
    <property type="project" value="InterPro"/>
</dbReference>
<evidence type="ECO:0000256" key="2">
    <source>
        <dbReference type="ARBA" id="ARBA00022603"/>
    </source>
</evidence>
<organism evidence="9 10">
    <name type="scientific">Mycoplasmopsis caviae</name>
    <dbReference type="NCBI Taxonomy" id="55603"/>
    <lineage>
        <taxon>Bacteria</taxon>
        <taxon>Bacillati</taxon>
        <taxon>Mycoplasmatota</taxon>
        <taxon>Mycoplasmoidales</taxon>
        <taxon>Metamycoplasmataceae</taxon>
        <taxon>Mycoplasmopsis</taxon>
    </lineage>
</organism>
<evidence type="ECO:0000313" key="10">
    <source>
        <dbReference type="Proteomes" id="UP000280036"/>
    </source>
</evidence>
<gene>
    <name evidence="9" type="primary">hpaIM_1</name>
    <name evidence="9" type="ORF">NCTC10126_00397</name>
    <name evidence="8" type="ORF">NPA07_00335</name>
</gene>
<dbReference type="Gene3D" id="3.40.50.150">
    <property type="entry name" value="Vaccinia Virus protein VP39"/>
    <property type="match status" value="2"/>
</dbReference>
<evidence type="ECO:0000313" key="8">
    <source>
        <dbReference type="EMBL" id="UUD35313.1"/>
    </source>
</evidence>
<comment type="similarity">
    <text evidence="1 6">Belongs to the N(4)/N(6)-methyltransferase family.</text>
</comment>
<dbReference type="InterPro" id="IPR012327">
    <property type="entry name" value="MeTrfase_D12"/>
</dbReference>
<reference evidence="9 10" key="1">
    <citation type="submission" date="2018-12" db="EMBL/GenBank/DDBJ databases">
        <authorList>
            <consortium name="Pathogen Informatics"/>
        </authorList>
    </citation>
    <scope>NUCLEOTIDE SEQUENCE [LARGE SCALE GENOMIC DNA]</scope>
    <source>
        <strain evidence="9 10">NCTC10126</strain>
    </source>
</reference>
<dbReference type="SUPFAM" id="SSF53335">
    <property type="entry name" value="S-adenosyl-L-methionine-dependent methyltransferases"/>
    <property type="match status" value="2"/>
</dbReference>
<dbReference type="InterPro" id="IPR002941">
    <property type="entry name" value="DNA_methylase_N4/N6"/>
</dbReference>
<dbReference type="GO" id="GO:0005737">
    <property type="term" value="C:cytoplasm"/>
    <property type="evidence" value="ECO:0007669"/>
    <property type="project" value="TreeGrafter"/>
</dbReference>
<dbReference type="GO" id="GO:0008170">
    <property type="term" value="F:N-methyltransferase activity"/>
    <property type="evidence" value="ECO:0007669"/>
    <property type="project" value="InterPro"/>
</dbReference>
<sequence length="209" mass="24454">MPRNTTRRYVTDYEIAIWATKGIGWTFNKPCSKPYLRPSFEYPVVPKSKDKIHPTQKSLYLLDEIIKIHTNPGDCIFDPFCGSGTTGVAAVRNNRFFVGCEIDKNYYKKSFERIRNEYYNLINSSNDFVTRSPLYYLGDKYKLWRELSTLFPKNINNFYDVFGGGGTMISNVEAKNYFYNDKDSNLVKILQFMNSNPLSEILLSLYWRL</sequence>
<evidence type="ECO:0000313" key="9">
    <source>
        <dbReference type="EMBL" id="VDR41908.1"/>
    </source>
</evidence>
<dbReference type="PANTHER" id="PTHR13370:SF3">
    <property type="entry name" value="TRNA (GUANINE(10)-N2)-METHYLTRANSFERASE HOMOLOG"/>
    <property type="match status" value="1"/>
</dbReference>
<dbReference type="Gene3D" id="1.10.1020.10">
    <property type="entry name" value="Adenine-specific Methyltransferase, Domain 2"/>
    <property type="match status" value="1"/>
</dbReference>
<dbReference type="GO" id="GO:0003677">
    <property type="term" value="F:DNA binding"/>
    <property type="evidence" value="ECO:0007669"/>
    <property type="project" value="InterPro"/>
</dbReference>
<comment type="catalytic activity">
    <reaction evidence="5">
        <text>a 2'-deoxyadenosine in DNA + S-adenosyl-L-methionine = an N(6)-methyl-2'-deoxyadenosine in DNA + S-adenosyl-L-homocysteine + H(+)</text>
        <dbReference type="Rhea" id="RHEA:15197"/>
        <dbReference type="Rhea" id="RHEA-COMP:12418"/>
        <dbReference type="Rhea" id="RHEA-COMP:12419"/>
        <dbReference type="ChEBI" id="CHEBI:15378"/>
        <dbReference type="ChEBI" id="CHEBI:57856"/>
        <dbReference type="ChEBI" id="CHEBI:59789"/>
        <dbReference type="ChEBI" id="CHEBI:90615"/>
        <dbReference type="ChEBI" id="CHEBI:90616"/>
        <dbReference type="EC" id="2.1.1.72"/>
    </reaction>
</comment>
<evidence type="ECO:0000259" key="7">
    <source>
        <dbReference type="Pfam" id="PF01555"/>
    </source>
</evidence>
<keyword evidence="3 9" id="KW-0808">Transferase</keyword>
<evidence type="ECO:0000313" key="11">
    <source>
        <dbReference type="Proteomes" id="UP001058569"/>
    </source>
</evidence>
<dbReference type="Proteomes" id="UP001058569">
    <property type="component" value="Chromosome"/>
</dbReference>
<dbReference type="EMBL" id="CP101806">
    <property type="protein sequence ID" value="UUD35313.1"/>
    <property type="molecule type" value="Genomic_DNA"/>
</dbReference>
<dbReference type="REBASE" id="406125">
    <property type="entry name" value="M.Mca10126ORF396P"/>
</dbReference>
<dbReference type="InterPro" id="IPR029063">
    <property type="entry name" value="SAM-dependent_MTases_sf"/>
</dbReference>
<dbReference type="InterPro" id="IPR023095">
    <property type="entry name" value="Ade_MeTrfase_dom_2"/>
</dbReference>
<dbReference type="GO" id="GO:0009007">
    <property type="term" value="F:site-specific DNA-methyltransferase (adenine-specific) activity"/>
    <property type="evidence" value="ECO:0007669"/>
    <property type="project" value="UniProtKB-EC"/>
</dbReference>
<feature type="domain" description="DNA methylase N-4/N-6" evidence="7">
    <location>
        <begin position="36"/>
        <end position="110"/>
    </location>
</feature>
<dbReference type="EC" id="2.1.1.-" evidence="6"/>
<name>A0A3P8KM90_9BACT</name>
<evidence type="ECO:0000256" key="5">
    <source>
        <dbReference type="ARBA" id="ARBA00047942"/>
    </source>
</evidence>
<protein>
    <recommendedName>
        <fullName evidence="6">Methyltransferase</fullName>
        <ecNumber evidence="6">2.1.1.-</ecNumber>
    </recommendedName>
</protein>
<evidence type="ECO:0000256" key="3">
    <source>
        <dbReference type="ARBA" id="ARBA00022679"/>
    </source>
</evidence>
<keyword evidence="4" id="KW-0949">S-adenosyl-L-methionine</keyword>
<proteinExistence type="inferred from homology"/>
<dbReference type="RefSeq" id="WP_218017467.1">
    <property type="nucleotide sequence ID" value="NZ_CP101806.1"/>
</dbReference>
<dbReference type="Pfam" id="PF02086">
    <property type="entry name" value="MethyltransfD12"/>
    <property type="match status" value="1"/>
</dbReference>
<dbReference type="Pfam" id="PF01555">
    <property type="entry name" value="N6_N4_Mtase"/>
    <property type="match status" value="1"/>
</dbReference>
<dbReference type="Proteomes" id="UP000280036">
    <property type="component" value="Unassembled WGS sequence"/>
</dbReference>
<dbReference type="InterPro" id="IPR001091">
    <property type="entry name" value="RM_Methyltransferase"/>
</dbReference>
<keyword evidence="2 9" id="KW-0489">Methyltransferase</keyword>